<dbReference type="Proteomes" id="UP000447876">
    <property type="component" value="Unassembled WGS sequence"/>
</dbReference>
<dbReference type="Gene3D" id="3.40.50.150">
    <property type="entry name" value="Vaccinia Virus protein VP39"/>
    <property type="match status" value="1"/>
</dbReference>
<sequence length="253" mass="29097">MNRERLRELWKKEEEKSFKGWDFSSLNGRIAEEDLPWDYKAAVLAQMSGECVMLDMGTGGGEFLRSLQPPRGRTFATEAYPPNFELCRAVLPAYGIEVRQVFDDASLPFDDGFFDLVINRHEAYSVQELARVLKPGGWFITQQVGGQNNRALSRWLLGEQGMTTDSGFGLEQAARELTVAGLMVMERHEYFPRLRFLDIGALVYFARVIEWEFAGFSVDRCFEKLCELQKKLEQDGCVESREHRFFIVARKPI</sequence>
<dbReference type="EMBL" id="WNZW01000006">
    <property type="protein sequence ID" value="MUG46400.1"/>
    <property type="molecule type" value="Genomic_DNA"/>
</dbReference>
<evidence type="ECO:0000259" key="1">
    <source>
        <dbReference type="Pfam" id="PF08241"/>
    </source>
</evidence>
<dbReference type="GO" id="GO:0032259">
    <property type="term" value="P:methylation"/>
    <property type="evidence" value="ECO:0007669"/>
    <property type="project" value="UniProtKB-KW"/>
</dbReference>
<feature type="domain" description="Methyltransferase type 11" evidence="1">
    <location>
        <begin position="54"/>
        <end position="140"/>
    </location>
</feature>
<dbReference type="PANTHER" id="PTHR43460">
    <property type="entry name" value="METHYLTRANSFERASE"/>
    <property type="match status" value="1"/>
</dbReference>
<dbReference type="RefSeq" id="WP_155611796.1">
    <property type="nucleotide sequence ID" value="NZ_WNZW01000006.1"/>
</dbReference>
<dbReference type="InterPro" id="IPR029063">
    <property type="entry name" value="SAM-dependent_MTases_sf"/>
</dbReference>
<dbReference type="OrthoDB" id="9795864at2"/>
<protein>
    <submittedName>
        <fullName evidence="2">Methyltransferase domain-containing protein</fullName>
    </submittedName>
</protein>
<dbReference type="GO" id="GO:0008757">
    <property type="term" value="F:S-adenosylmethionine-dependent methyltransferase activity"/>
    <property type="evidence" value="ECO:0007669"/>
    <property type="project" value="InterPro"/>
</dbReference>
<reference evidence="2 3" key="1">
    <citation type="submission" date="2019-11" db="EMBL/GenBank/DDBJ databases">
        <title>Draft genome sequences of five Paenibacillus species of dairy origin.</title>
        <authorList>
            <person name="Olajide A.M."/>
            <person name="Chen S."/>
            <person name="Lapointe G."/>
        </authorList>
    </citation>
    <scope>NUCLEOTIDE SEQUENCE [LARGE SCALE GENOMIC DNA]</scope>
    <source>
        <strain evidence="2 3">12CR55</strain>
    </source>
</reference>
<gene>
    <name evidence="2" type="ORF">GNP95_15530</name>
</gene>
<accession>A0A7X2Z2R3</accession>
<dbReference type="InterPro" id="IPR052939">
    <property type="entry name" value="23S_rRNA_MeTrnsfrase_RlmA"/>
</dbReference>
<dbReference type="SUPFAM" id="SSF53335">
    <property type="entry name" value="S-adenosyl-L-methionine-dependent methyltransferases"/>
    <property type="match status" value="1"/>
</dbReference>
<name>A0A7X2Z2R3_9BACL</name>
<dbReference type="Pfam" id="PF08241">
    <property type="entry name" value="Methyltransf_11"/>
    <property type="match status" value="1"/>
</dbReference>
<dbReference type="CDD" id="cd02440">
    <property type="entry name" value="AdoMet_MTases"/>
    <property type="match status" value="1"/>
</dbReference>
<dbReference type="PANTHER" id="PTHR43460:SF1">
    <property type="entry name" value="METHYLTRANSFERASE TYPE 11 DOMAIN-CONTAINING PROTEIN"/>
    <property type="match status" value="1"/>
</dbReference>
<evidence type="ECO:0000313" key="3">
    <source>
        <dbReference type="Proteomes" id="UP000447876"/>
    </source>
</evidence>
<organism evidence="2 3">
    <name type="scientific">Paenibacillus woosongensis</name>
    <dbReference type="NCBI Taxonomy" id="307580"/>
    <lineage>
        <taxon>Bacteria</taxon>
        <taxon>Bacillati</taxon>
        <taxon>Bacillota</taxon>
        <taxon>Bacilli</taxon>
        <taxon>Bacillales</taxon>
        <taxon>Paenibacillaceae</taxon>
        <taxon>Paenibacillus</taxon>
    </lineage>
</organism>
<keyword evidence="2" id="KW-0808">Transferase</keyword>
<evidence type="ECO:0000313" key="2">
    <source>
        <dbReference type="EMBL" id="MUG46400.1"/>
    </source>
</evidence>
<dbReference type="AlphaFoldDB" id="A0A7X2Z2R3"/>
<dbReference type="InterPro" id="IPR013216">
    <property type="entry name" value="Methyltransf_11"/>
</dbReference>
<proteinExistence type="predicted"/>
<keyword evidence="2" id="KW-0489">Methyltransferase</keyword>
<comment type="caution">
    <text evidence="2">The sequence shown here is derived from an EMBL/GenBank/DDBJ whole genome shotgun (WGS) entry which is preliminary data.</text>
</comment>